<organism evidence="1 2">
    <name type="scientific">Plasmodium falciparum IGH-CR14</name>
    <dbReference type="NCBI Taxonomy" id="580059"/>
    <lineage>
        <taxon>Eukaryota</taxon>
        <taxon>Sar</taxon>
        <taxon>Alveolata</taxon>
        <taxon>Apicomplexa</taxon>
        <taxon>Aconoidasida</taxon>
        <taxon>Haemosporida</taxon>
        <taxon>Plasmodiidae</taxon>
        <taxon>Plasmodium</taxon>
        <taxon>Plasmodium (Laverania)</taxon>
    </lineage>
</organism>
<reference evidence="2" key="1">
    <citation type="submission" date="2015-07" db="EMBL/GenBank/DDBJ databases">
        <title>Annotation of Plasmodium falciparum IGH-CR14.</title>
        <authorList>
            <consortium name="The Broad Institute Genome Sequencing Platform"/>
            <person name="Volkman S.K."/>
            <person name="Neafsey D.E."/>
            <person name="Dash A.P."/>
            <person name="Chitnis C.E."/>
            <person name="Hartl D.L."/>
            <person name="Young S.K."/>
            <person name="Zeng Q."/>
            <person name="Koehrsen M."/>
            <person name="Alvarado L."/>
            <person name="Berlin A."/>
            <person name="Borenstein D."/>
            <person name="Chapman S.B."/>
            <person name="Chen Z."/>
            <person name="Engels R."/>
            <person name="Freedman E."/>
            <person name="Gellesch M."/>
            <person name="Goldberg J."/>
            <person name="Griggs A."/>
            <person name="Gujja S."/>
            <person name="Heilman E.R."/>
            <person name="Heiman D.I."/>
            <person name="Howarth C."/>
            <person name="Jen D."/>
            <person name="Larson L."/>
            <person name="Mehta T."/>
            <person name="Neiman D."/>
            <person name="Park D."/>
            <person name="Pearson M."/>
            <person name="Roberts A."/>
            <person name="Saif S."/>
            <person name="Shea T."/>
            <person name="Shenoy N."/>
            <person name="Sisk P."/>
            <person name="Stolte C."/>
            <person name="Sykes S."/>
            <person name="Walk T."/>
            <person name="White J."/>
            <person name="Yandava C."/>
            <person name="Haas B."/>
            <person name="Henn M.R."/>
            <person name="Nusbaum C."/>
            <person name="Birren B."/>
        </authorList>
    </citation>
    <scope>NUCLEOTIDE SEQUENCE [LARGE SCALE GENOMIC DNA]</scope>
    <source>
        <strain evidence="2">IGH-CR14</strain>
    </source>
</reference>
<evidence type="ECO:0000313" key="1">
    <source>
        <dbReference type="EMBL" id="KNG78297.1"/>
    </source>
</evidence>
<reference evidence="2" key="2">
    <citation type="submission" date="2015-07" db="EMBL/GenBank/DDBJ databases">
        <title>The genome sequence of Plasmodium falciparum IGH-CR14.</title>
        <authorList>
            <consortium name="The Broad Institute Genome Sequencing Platform"/>
            <person name="Volkman S.K."/>
            <person name="Neafsey D.E."/>
            <person name="Dash A.P."/>
            <person name="Chitnis C.E."/>
            <person name="Hartl D.L."/>
            <person name="Young S.K."/>
            <person name="Kodira C.D."/>
            <person name="Zeng Q."/>
            <person name="Koehrsen M."/>
            <person name="Godfrey P."/>
            <person name="Alvarado L."/>
            <person name="Berlin A."/>
            <person name="Borenstein D."/>
            <person name="Chen Z."/>
            <person name="Engels R."/>
            <person name="Freedman E."/>
            <person name="Gellesch M."/>
            <person name="Goldberg J."/>
            <person name="Griggs A."/>
            <person name="Gujja S."/>
            <person name="Heiman D."/>
            <person name="Hepburn T."/>
            <person name="Howarth C."/>
            <person name="Jen D."/>
            <person name="Larson L."/>
            <person name="Lewis B."/>
            <person name="Mehta T."/>
            <person name="Park D."/>
            <person name="Pearson M."/>
            <person name="Roberts A."/>
            <person name="Saif S."/>
            <person name="Shea T."/>
            <person name="Shenoy N."/>
            <person name="Sisk P."/>
            <person name="Stolte C."/>
            <person name="Sykes S."/>
            <person name="Walk T."/>
            <person name="White J."/>
            <person name="Yandava C."/>
            <person name="Wirth D.F."/>
            <person name="Nusbaum C."/>
            <person name="Birren B."/>
        </authorList>
    </citation>
    <scope>NUCLEOTIDE SEQUENCE [LARGE SCALE GENOMIC DNA]</scope>
    <source>
        <strain evidence="2">IGH-CR14</strain>
    </source>
</reference>
<sequence length="96" mass="11183">MQNISIKDTNICIFLKTRHHRPVVALNFLVLDTQCSSKKLFNQASTFLKEERNRQVKISFVIGINQTNHIHELKTAMHHHPRNQERAINLSILLLS</sequence>
<protein>
    <submittedName>
        <fullName evidence="1">Uncharacterized protein</fullName>
    </submittedName>
</protein>
<dbReference type="Proteomes" id="UP000054562">
    <property type="component" value="Unassembled WGS sequence"/>
</dbReference>
<name>A0A0L1IFK1_PLAFA</name>
<proteinExistence type="predicted"/>
<evidence type="ECO:0000313" key="2">
    <source>
        <dbReference type="Proteomes" id="UP000054562"/>
    </source>
</evidence>
<accession>A0A0L1IFK1</accession>
<dbReference type="EMBL" id="GG665516">
    <property type="protein sequence ID" value="KNG78297.1"/>
    <property type="molecule type" value="Genomic_DNA"/>
</dbReference>
<gene>
    <name evidence="1" type="ORF">PFMG_04449</name>
</gene>
<dbReference type="AlphaFoldDB" id="A0A0L1IFK1"/>